<evidence type="ECO:0000256" key="1">
    <source>
        <dbReference type="SAM" id="SignalP"/>
    </source>
</evidence>
<dbReference type="InterPro" id="IPR009030">
    <property type="entry name" value="Growth_fac_rcpt_cys_sf"/>
</dbReference>
<dbReference type="InterPro" id="IPR035992">
    <property type="entry name" value="Ricin_B-like_lectins"/>
</dbReference>
<gene>
    <name evidence="3" type="ORF">DEF21_04095</name>
</gene>
<protein>
    <recommendedName>
        <fullName evidence="2">Ricin B lectin domain-containing protein</fullName>
    </recommendedName>
</protein>
<dbReference type="InterPro" id="IPR000772">
    <property type="entry name" value="Ricin_B_lectin"/>
</dbReference>
<name>A0A358HQN4_9PROT</name>
<dbReference type="SUPFAM" id="SSF50370">
    <property type="entry name" value="Ricin B-like lectins"/>
    <property type="match status" value="1"/>
</dbReference>
<evidence type="ECO:0000313" key="4">
    <source>
        <dbReference type="Proteomes" id="UP000264753"/>
    </source>
</evidence>
<organism evidence="3 4">
    <name type="scientific">Thalassospira lucentensis</name>
    <dbReference type="NCBI Taxonomy" id="168935"/>
    <lineage>
        <taxon>Bacteria</taxon>
        <taxon>Pseudomonadati</taxon>
        <taxon>Pseudomonadota</taxon>
        <taxon>Alphaproteobacteria</taxon>
        <taxon>Rhodospirillales</taxon>
        <taxon>Thalassospiraceae</taxon>
        <taxon>Thalassospira</taxon>
    </lineage>
</organism>
<sequence length="771" mass="83148">MQIKRLTPILNYAGLLLLALLMMIVMDQPAHASSQWKNLQGGPECGGVDKRGNLQEPCGRVSAKFQSKAVGKCPDGSFFDLGTWTCYACPDGYNRNAKSISGEKACDKPTGVKQLLSATFLGKKECPAGSFLDKRNGGECWSCPKGYGRTAASVDKWNACGMVLKKAVSATFEGRACPQDSFTDPRNGGECWSCPEGFNRTANAVTGKNACVKTIDFLPATKITALTCPAGQIFDFIDGGTCWSCPDTYLRTSFSVKSSKACKATEMKWISPNRDMPGLFGLSPTVEELALELVRDRTEIDEIIAQTVLELDDTTLEELSYTEWLLIENEPWRSEALSALIAKRLMKAATTAPGQRTALEKRLLEDVGKQIQWNRQFLASQLRQLFNNWQKTKDLEFAESSSHNMLAFAGSVTEPPNFNEVLSATLQAGAMAGTFGSGVGVGFFLQTFKAVFPYRRVVSKAGTKAGAAIAGQAAKAATQSTKVLTTIVTPLGKISVTMTRLVTGASGPVMTAVTTAITIAMELDKFIKIEAAEGKIRQAETIASRPADIALMLQEKAGDEQLMYHWTILTAGDTRPSANYARAIASIKAGGTVAASTGPVMPVIVGGTAYDGGKAAIAAESKVLNDGLKKQEAKVPGTFRLEFTASPGLCLVKQEGDSLVAVLGECNTPEAPWVFPNARTRELVVVDKYCLSIEAKQLGVNDPVWIRKCSNANLKTWGLDQVGQIRYVGTGRRMCMTVADAKPAIGSVVKMEPCKVKRIESQVWRPWTYAG</sequence>
<evidence type="ECO:0000259" key="2">
    <source>
        <dbReference type="Pfam" id="PF00652"/>
    </source>
</evidence>
<accession>A0A358HQN4</accession>
<dbReference type="SUPFAM" id="SSF57184">
    <property type="entry name" value="Growth factor receptor domain"/>
    <property type="match status" value="1"/>
</dbReference>
<reference evidence="3 4" key="1">
    <citation type="journal article" date="2018" name="Nat. Biotechnol.">
        <title>A standardized bacterial taxonomy based on genome phylogeny substantially revises the tree of life.</title>
        <authorList>
            <person name="Parks D.H."/>
            <person name="Chuvochina M."/>
            <person name="Waite D.W."/>
            <person name="Rinke C."/>
            <person name="Skarshewski A."/>
            <person name="Chaumeil P.A."/>
            <person name="Hugenholtz P."/>
        </authorList>
    </citation>
    <scope>NUCLEOTIDE SEQUENCE [LARGE SCALE GENOMIC DNA]</scope>
    <source>
        <strain evidence="3">UBA8707</strain>
    </source>
</reference>
<feature type="domain" description="Ricin B lectin" evidence="2">
    <location>
        <begin position="685"/>
        <end position="765"/>
    </location>
</feature>
<dbReference type="Proteomes" id="UP000264753">
    <property type="component" value="Unassembled WGS sequence"/>
</dbReference>
<dbReference type="Pfam" id="PF00652">
    <property type="entry name" value="Ricin_B_lectin"/>
    <property type="match status" value="1"/>
</dbReference>
<dbReference type="Gene3D" id="2.80.10.50">
    <property type="match status" value="1"/>
</dbReference>
<feature type="chain" id="PRO_5016768336" description="Ricin B lectin domain-containing protein" evidence="1">
    <location>
        <begin position="33"/>
        <end position="771"/>
    </location>
</feature>
<evidence type="ECO:0000313" key="3">
    <source>
        <dbReference type="EMBL" id="HBU97074.1"/>
    </source>
</evidence>
<comment type="caution">
    <text evidence="3">The sequence shown here is derived from an EMBL/GenBank/DDBJ whole genome shotgun (WGS) entry which is preliminary data.</text>
</comment>
<keyword evidence="1" id="KW-0732">Signal</keyword>
<dbReference type="AlphaFoldDB" id="A0A358HQN4"/>
<dbReference type="PROSITE" id="PS50231">
    <property type="entry name" value="RICIN_B_LECTIN"/>
    <property type="match status" value="1"/>
</dbReference>
<feature type="signal peptide" evidence="1">
    <location>
        <begin position="1"/>
        <end position="32"/>
    </location>
</feature>
<proteinExistence type="predicted"/>
<dbReference type="EMBL" id="DOOG01000037">
    <property type="protein sequence ID" value="HBU97074.1"/>
    <property type="molecule type" value="Genomic_DNA"/>
</dbReference>